<dbReference type="InterPro" id="IPR019231">
    <property type="entry name" value="DUF2170"/>
</dbReference>
<organism evidence="1 2">
    <name type="scientific">Luteibacter rhizovicinus DSM 16549</name>
    <dbReference type="NCBI Taxonomy" id="1440763"/>
    <lineage>
        <taxon>Bacteria</taxon>
        <taxon>Pseudomonadati</taxon>
        <taxon>Pseudomonadota</taxon>
        <taxon>Gammaproteobacteria</taxon>
        <taxon>Lysobacterales</taxon>
        <taxon>Rhodanobacteraceae</taxon>
        <taxon>Luteibacter</taxon>
    </lineage>
</organism>
<gene>
    <name evidence="1" type="ORF">BJI69_17570</name>
</gene>
<dbReference type="Proteomes" id="UP000182987">
    <property type="component" value="Chromosome"/>
</dbReference>
<protein>
    <recommendedName>
        <fullName evidence="3">DUF2170 domain-containing protein</fullName>
    </recommendedName>
</protein>
<dbReference type="AlphaFoldDB" id="A0A1L3EWY4"/>
<sequence>MGMMIPRIYMTEGEQGLVREFLQHHRNERTDQLIGGMDLQAMSQKWTTQRLFDALQEHAGRQQQLSRVWLQATPASIELALASYGDQPVHLVVTDYEIRMTTPLCDQHAVRDPLRFNEACLRLGPNMPLSNVGLVGSHYILFGQLSAHSPLANIVEELDVMGRNVIDAQAELSHLIG</sequence>
<reference evidence="2" key="1">
    <citation type="submission" date="2016-09" db="EMBL/GenBank/DDBJ databases">
        <authorList>
            <person name="Lysoe E."/>
        </authorList>
    </citation>
    <scope>NUCLEOTIDE SEQUENCE [LARGE SCALE GENOMIC DNA]</scope>
    <source>
        <strain evidence="2">LJ96T</strain>
    </source>
</reference>
<proteinExistence type="predicted"/>
<evidence type="ECO:0008006" key="3">
    <source>
        <dbReference type="Google" id="ProtNLM"/>
    </source>
</evidence>
<dbReference type="EMBL" id="CP017480">
    <property type="protein sequence ID" value="APG05530.1"/>
    <property type="molecule type" value="Genomic_DNA"/>
</dbReference>
<keyword evidence="2" id="KW-1185">Reference proteome</keyword>
<dbReference type="STRING" id="1440763.BJI69_17570"/>
<evidence type="ECO:0000313" key="2">
    <source>
        <dbReference type="Proteomes" id="UP000182987"/>
    </source>
</evidence>
<accession>A0A1L3EWY4</accession>
<name>A0A1L3EWY4_9GAMM</name>
<dbReference type="KEGG" id="lrz:BJI69_17570"/>
<evidence type="ECO:0000313" key="1">
    <source>
        <dbReference type="EMBL" id="APG05530.1"/>
    </source>
</evidence>
<dbReference type="Pfam" id="PF09938">
    <property type="entry name" value="DUF2170"/>
    <property type="match status" value="1"/>
</dbReference>